<evidence type="ECO:0000256" key="2">
    <source>
        <dbReference type="ARBA" id="ARBA00022475"/>
    </source>
</evidence>
<feature type="transmembrane region" description="Helical" evidence="6">
    <location>
        <begin position="39"/>
        <end position="62"/>
    </location>
</feature>
<dbReference type="PANTHER" id="PTHR30250:SF11">
    <property type="entry name" value="O-ANTIGEN TRANSPORTER-RELATED"/>
    <property type="match status" value="1"/>
</dbReference>
<feature type="transmembrane region" description="Helical" evidence="6">
    <location>
        <begin position="83"/>
        <end position="102"/>
    </location>
</feature>
<comment type="caution">
    <text evidence="7">The sequence shown here is derived from an EMBL/GenBank/DDBJ whole genome shotgun (WGS) entry which is preliminary data.</text>
</comment>
<reference evidence="7" key="2">
    <citation type="submission" date="2011-10" db="EMBL/GenBank/DDBJ databases">
        <title>The Genome Sequence of Granulicatella elegans ATCC 700633.</title>
        <authorList>
            <consortium name="The Broad Institute Genome Sequencing Platform"/>
            <consortium name="The Broad Institute Genome Sequencing Center for Infectious Disease"/>
            <person name="Earl A."/>
            <person name="Ward D."/>
            <person name="Feldgarden M."/>
            <person name="Gevers D."/>
            <person name="Sibley C.D."/>
            <person name="Field T.R."/>
            <person name="Grinwis M."/>
            <person name="Eshaghurshan C.S."/>
            <person name="Surette M.G."/>
            <person name="Young S.K."/>
            <person name="Zeng Q."/>
            <person name="Gargeya S."/>
            <person name="Fitzgerald M."/>
            <person name="Haas B."/>
            <person name="Abouelleil A."/>
            <person name="Alvarado L."/>
            <person name="Arachchi H.M."/>
            <person name="Berlin A."/>
            <person name="Brown A."/>
            <person name="Chapman S.B."/>
            <person name="Chen Z."/>
            <person name="Dunbar C."/>
            <person name="Freedman E."/>
            <person name="Gearin G."/>
            <person name="Goldberg J."/>
            <person name="Griggs A."/>
            <person name="Gujja S."/>
            <person name="Heiman D."/>
            <person name="Howarth C."/>
            <person name="Larson L."/>
            <person name="Lui A."/>
            <person name="MacDonald P.J.P."/>
            <person name="Montmayeur A."/>
            <person name="Murphy C."/>
            <person name="Neiman D."/>
            <person name="Pearson M."/>
            <person name="Priest M."/>
            <person name="Roberts A."/>
            <person name="Saif S."/>
            <person name="Shea T."/>
            <person name="Shenoy N."/>
            <person name="Sisk P."/>
            <person name="Stolte C."/>
            <person name="Sykes S."/>
            <person name="Wortman J."/>
            <person name="Nusbaum C."/>
            <person name="Birren B."/>
        </authorList>
    </citation>
    <scope>NUCLEOTIDE SEQUENCE [LARGE SCALE GENOMIC DNA]</scope>
    <source>
        <strain evidence="7">ATCC 700633</strain>
    </source>
</reference>
<evidence type="ECO:0000256" key="3">
    <source>
        <dbReference type="ARBA" id="ARBA00022692"/>
    </source>
</evidence>
<evidence type="ECO:0000313" key="7">
    <source>
        <dbReference type="EMBL" id="EEW93325.1"/>
    </source>
</evidence>
<feature type="transmembrane region" description="Helical" evidence="6">
    <location>
        <begin position="358"/>
        <end position="378"/>
    </location>
</feature>
<keyword evidence="4 6" id="KW-1133">Transmembrane helix</keyword>
<feature type="transmembrane region" description="Helical" evidence="6">
    <location>
        <begin position="211"/>
        <end position="227"/>
    </location>
</feature>
<keyword evidence="5 6" id="KW-0472">Membrane</keyword>
<dbReference type="GO" id="GO:0005886">
    <property type="term" value="C:plasma membrane"/>
    <property type="evidence" value="ECO:0007669"/>
    <property type="project" value="UniProtKB-SubCell"/>
</dbReference>
<sequence>MKNIKVNAIANLLMRVLNIVFPLITGPYIARILNKTEYGYFNITNTFIGLFIPFATLGIYNYGIRAISKAKENKQEINRIFSLLFYISLFCTVITTIVYFIITFQMEGAPVLKILYYIMAIQVFAQFLNIEWMNEAFENYTFILYKTLFIRIFMLVSIFTFVKTEHDIVPYAFLMSIATLLNYLASFFWIKKEVHFVGVQWKDVKAVIQPLIAILLLANAGMLYTYLDRMFLSSIALPEYVSYYTIAQTLVFSISGVISGAVSVSIPRLGYYLGINDKKAYDDLVNKGGRIFMFCITPLNFGLAILASHATVLYAGEQYLDASFSVFLFALRSIPWAMALILENQIIFVQGYENKLTMFYFIGGGLNLVLNSILAAVGITKPEWYILTTIVAELLVIALDILLINNNKLIDLRKLFIHAGKYVLYSSGFFIIYGLISWIRPIEMVVNGALLINIFVTIVSCVIYYVVLLALVKDEIFYEVIHAVKNKVLKRG</sequence>
<evidence type="ECO:0000256" key="1">
    <source>
        <dbReference type="ARBA" id="ARBA00004651"/>
    </source>
</evidence>
<feature type="transmembrane region" description="Helical" evidence="6">
    <location>
        <begin position="168"/>
        <end position="190"/>
    </location>
</feature>
<feature type="transmembrane region" description="Helical" evidence="6">
    <location>
        <begin position="247"/>
        <end position="270"/>
    </location>
</feature>
<protein>
    <recommendedName>
        <fullName evidence="9">Polysaccharide biosynthesis protein C-terminal domain-containing protein</fullName>
    </recommendedName>
</protein>
<dbReference type="AlphaFoldDB" id="D0BJS2"/>
<comment type="subcellular location">
    <subcellularLocation>
        <location evidence="1">Cell membrane</location>
        <topology evidence="1">Multi-pass membrane protein</topology>
    </subcellularLocation>
</comment>
<evidence type="ECO:0000313" key="8">
    <source>
        <dbReference type="Proteomes" id="UP000002939"/>
    </source>
</evidence>
<feature type="transmembrane region" description="Helical" evidence="6">
    <location>
        <begin position="291"/>
        <end position="316"/>
    </location>
</feature>
<feature type="transmembrane region" description="Helical" evidence="6">
    <location>
        <begin position="12"/>
        <end position="33"/>
    </location>
</feature>
<dbReference type="EMBL" id="ACRF02000014">
    <property type="protein sequence ID" value="EEW93325.1"/>
    <property type="molecule type" value="Genomic_DNA"/>
</dbReference>
<dbReference type="STRING" id="626369.HMPREF0446_00207"/>
<reference evidence="7" key="1">
    <citation type="submission" date="2009-09" db="EMBL/GenBank/DDBJ databases">
        <authorList>
            <consortium name="The Broad Institute Genome Sequencing Platform"/>
            <person name="Ward D."/>
            <person name="Feldgarden M."/>
            <person name="Earl A."/>
            <person name="Young S.K."/>
            <person name="Zeng Q."/>
            <person name="Koehrsen M."/>
            <person name="Alvarado L."/>
            <person name="Berlin A."/>
            <person name="Bochicchio J."/>
            <person name="Borenstein D."/>
            <person name="Chapman S.B."/>
            <person name="Chen Z."/>
            <person name="Engels R."/>
            <person name="Freedman E."/>
            <person name="Gellesch M."/>
            <person name="Goldberg J."/>
            <person name="Griggs A."/>
            <person name="Gujja S."/>
            <person name="Heilman E."/>
            <person name="Heiman D."/>
            <person name="Hepburn T."/>
            <person name="Howarth C."/>
            <person name="Jen D."/>
            <person name="Larson L."/>
            <person name="Lewis B."/>
            <person name="Mehta T."/>
            <person name="Park D."/>
            <person name="Pearson M."/>
            <person name="Roberts A."/>
            <person name="Saif S."/>
            <person name="Shea T."/>
            <person name="Shenoy N."/>
            <person name="Sisk P."/>
            <person name="Stolte C."/>
            <person name="Sykes S."/>
            <person name="Thomson T."/>
            <person name="Walk T."/>
            <person name="White J."/>
            <person name="Yandava C."/>
            <person name="Sibley C.D."/>
            <person name="Field T.R."/>
            <person name="Grinwis M."/>
            <person name="Eshaghurshan C.S."/>
            <person name="Surette M.G."/>
            <person name="Haas B."/>
            <person name="Nusbaum C."/>
            <person name="Birren B."/>
        </authorList>
    </citation>
    <scope>NUCLEOTIDE SEQUENCE [LARGE SCALE GENOMIC DNA]</scope>
    <source>
        <strain evidence="7">ATCC 700633</strain>
    </source>
</reference>
<evidence type="ECO:0000256" key="5">
    <source>
        <dbReference type="ARBA" id="ARBA00023136"/>
    </source>
</evidence>
<keyword evidence="2" id="KW-1003">Cell membrane</keyword>
<dbReference type="InterPro" id="IPR002797">
    <property type="entry name" value="Polysacc_synth"/>
</dbReference>
<feature type="transmembrane region" description="Helical" evidence="6">
    <location>
        <begin position="448"/>
        <end position="472"/>
    </location>
</feature>
<evidence type="ECO:0000256" key="4">
    <source>
        <dbReference type="ARBA" id="ARBA00022989"/>
    </source>
</evidence>
<feature type="transmembrane region" description="Helical" evidence="6">
    <location>
        <begin position="384"/>
        <end position="403"/>
    </location>
</feature>
<feature type="transmembrane region" description="Helical" evidence="6">
    <location>
        <begin position="142"/>
        <end position="162"/>
    </location>
</feature>
<keyword evidence="3 6" id="KW-0812">Transmembrane</keyword>
<feature type="transmembrane region" description="Helical" evidence="6">
    <location>
        <begin position="322"/>
        <end position="342"/>
    </location>
</feature>
<dbReference type="Proteomes" id="UP000002939">
    <property type="component" value="Unassembled WGS sequence"/>
</dbReference>
<gene>
    <name evidence="7" type="ORF">HMPREF0446_00207</name>
</gene>
<evidence type="ECO:0000256" key="6">
    <source>
        <dbReference type="SAM" id="Phobius"/>
    </source>
</evidence>
<organism evidence="7 8">
    <name type="scientific">Granulicatella elegans ATCC 700633</name>
    <dbReference type="NCBI Taxonomy" id="626369"/>
    <lineage>
        <taxon>Bacteria</taxon>
        <taxon>Bacillati</taxon>
        <taxon>Bacillota</taxon>
        <taxon>Bacilli</taxon>
        <taxon>Lactobacillales</taxon>
        <taxon>Carnobacteriaceae</taxon>
        <taxon>Granulicatella</taxon>
    </lineage>
</organism>
<dbReference type="eggNOG" id="COG2244">
    <property type="taxonomic scope" value="Bacteria"/>
</dbReference>
<keyword evidence="8" id="KW-1185">Reference proteome</keyword>
<evidence type="ECO:0008006" key="9">
    <source>
        <dbReference type="Google" id="ProtNLM"/>
    </source>
</evidence>
<feature type="transmembrane region" description="Helical" evidence="6">
    <location>
        <begin position="415"/>
        <end position="436"/>
    </location>
</feature>
<dbReference type="HOGENOM" id="CLU_022017_0_0_9"/>
<dbReference type="InterPro" id="IPR050833">
    <property type="entry name" value="Poly_Biosynth_Transport"/>
</dbReference>
<dbReference type="RefSeq" id="WP_006702482.1">
    <property type="nucleotide sequence ID" value="NZ_KI391971.1"/>
</dbReference>
<dbReference type="OrthoDB" id="9815702at2"/>
<dbReference type="Pfam" id="PF01943">
    <property type="entry name" value="Polysacc_synt"/>
    <property type="match status" value="1"/>
</dbReference>
<accession>D0BJS2</accession>
<feature type="transmembrane region" description="Helical" evidence="6">
    <location>
        <begin position="114"/>
        <end position="130"/>
    </location>
</feature>
<proteinExistence type="predicted"/>
<dbReference type="PANTHER" id="PTHR30250">
    <property type="entry name" value="PST FAMILY PREDICTED COLANIC ACID TRANSPORTER"/>
    <property type="match status" value="1"/>
</dbReference>
<name>D0BJS2_9LACT</name>